<evidence type="ECO:0000259" key="11">
    <source>
        <dbReference type="PROSITE" id="PS50989"/>
    </source>
</evidence>
<keyword evidence="5 10" id="KW-0276">Fatty acid metabolism</keyword>
<dbReference type="NCBIfam" id="NF041504">
    <property type="entry name" value="AccA_sub"/>
    <property type="match status" value="1"/>
</dbReference>
<evidence type="ECO:0000256" key="5">
    <source>
        <dbReference type="ARBA" id="ARBA00022832"/>
    </source>
</evidence>
<dbReference type="NCBIfam" id="TIGR00513">
    <property type="entry name" value="accA"/>
    <property type="match status" value="1"/>
</dbReference>
<keyword evidence="13" id="KW-1185">Reference proteome</keyword>
<dbReference type="EC" id="2.1.3.15" evidence="10"/>
<dbReference type="Proteomes" id="UP000627781">
    <property type="component" value="Unassembled WGS sequence"/>
</dbReference>
<keyword evidence="12" id="KW-0436">Ligase</keyword>
<evidence type="ECO:0000256" key="9">
    <source>
        <dbReference type="ARBA" id="ARBA00049152"/>
    </source>
</evidence>
<reference evidence="12 13" key="1">
    <citation type="submission" date="2020-08" db="EMBL/GenBank/DDBJ databases">
        <title>A Genomic Blueprint of the Chicken Gut Microbiome.</title>
        <authorList>
            <person name="Gilroy R."/>
            <person name="Ravi A."/>
            <person name="Getino M."/>
            <person name="Pursley I."/>
            <person name="Horton D.L."/>
            <person name="Alikhan N.-F."/>
            <person name="Baker D."/>
            <person name="Gharbi K."/>
            <person name="Hall N."/>
            <person name="Watson M."/>
            <person name="Adriaenssens E.M."/>
            <person name="Foster-Nyarko E."/>
            <person name="Jarju S."/>
            <person name="Secka A."/>
            <person name="Antonio M."/>
            <person name="Oren A."/>
            <person name="Chaudhuri R."/>
            <person name="La Ragione R.M."/>
            <person name="Hildebrand F."/>
            <person name="Pallen M.J."/>
        </authorList>
    </citation>
    <scope>NUCLEOTIDE SEQUENCE [LARGE SCALE GENOMIC DNA]</scope>
    <source>
        <strain evidence="12 13">Sa3CVN1</strain>
    </source>
</reference>
<dbReference type="InterPro" id="IPR029045">
    <property type="entry name" value="ClpP/crotonase-like_dom_sf"/>
</dbReference>
<comment type="function">
    <text evidence="10">Component of the acetyl coenzyme A carboxylase (ACC) complex. First, biotin carboxylase catalyzes the carboxylation of biotin on its carrier protein (BCCP) and then the CO(2) group is transferred by the carboxyltransferase to acetyl-CoA to form malonyl-CoA.</text>
</comment>
<evidence type="ECO:0000313" key="12">
    <source>
        <dbReference type="EMBL" id="MBD7910546.1"/>
    </source>
</evidence>
<dbReference type="HAMAP" id="MF_00823">
    <property type="entry name" value="AcetylCoA_CT_alpha"/>
    <property type="match status" value="1"/>
</dbReference>
<dbReference type="RefSeq" id="WP_191767773.1">
    <property type="nucleotide sequence ID" value="NZ_JACSRA010000004.1"/>
</dbReference>
<dbReference type="PANTHER" id="PTHR42853:SF3">
    <property type="entry name" value="ACETYL-COENZYME A CARBOXYLASE CARBOXYL TRANSFERASE SUBUNIT ALPHA, CHLOROPLASTIC"/>
    <property type="match status" value="1"/>
</dbReference>
<dbReference type="PRINTS" id="PR01069">
    <property type="entry name" value="ACCCTRFRASEA"/>
</dbReference>
<evidence type="ECO:0000256" key="7">
    <source>
        <dbReference type="ARBA" id="ARBA00023098"/>
    </source>
</evidence>
<dbReference type="EMBL" id="JACSRA010000004">
    <property type="protein sequence ID" value="MBD7910546.1"/>
    <property type="molecule type" value="Genomic_DNA"/>
</dbReference>
<keyword evidence="7 10" id="KW-0443">Lipid metabolism</keyword>
<dbReference type="Pfam" id="PF03255">
    <property type="entry name" value="ACCA"/>
    <property type="match status" value="1"/>
</dbReference>
<comment type="catalytic activity">
    <reaction evidence="9 10">
        <text>N(6)-carboxybiotinyl-L-lysyl-[protein] + acetyl-CoA = N(6)-biotinyl-L-lysyl-[protein] + malonyl-CoA</text>
        <dbReference type="Rhea" id="RHEA:54728"/>
        <dbReference type="Rhea" id="RHEA-COMP:10505"/>
        <dbReference type="Rhea" id="RHEA-COMP:10506"/>
        <dbReference type="ChEBI" id="CHEBI:57288"/>
        <dbReference type="ChEBI" id="CHEBI:57384"/>
        <dbReference type="ChEBI" id="CHEBI:83144"/>
        <dbReference type="ChEBI" id="CHEBI:83145"/>
        <dbReference type="EC" id="2.1.3.15"/>
    </reaction>
</comment>
<dbReference type="GO" id="GO:0003989">
    <property type="term" value="F:acetyl-CoA carboxylase activity"/>
    <property type="evidence" value="ECO:0007669"/>
    <property type="project" value="UniProtKB-EC"/>
</dbReference>
<comment type="pathway">
    <text evidence="1 10">Lipid metabolism; malonyl-CoA biosynthesis; malonyl-CoA from acetyl-CoA: step 1/1.</text>
</comment>
<dbReference type="PROSITE" id="PS50989">
    <property type="entry name" value="COA_CT_CTER"/>
    <property type="match status" value="1"/>
</dbReference>
<feature type="domain" description="CoA carboxyltransferase C-terminal" evidence="11">
    <location>
        <begin position="1"/>
        <end position="246"/>
    </location>
</feature>
<keyword evidence="10" id="KW-0963">Cytoplasm</keyword>
<dbReference type="SUPFAM" id="SSF52096">
    <property type="entry name" value="ClpP/crotonase"/>
    <property type="match status" value="1"/>
</dbReference>
<sequence length="271" mass="29944">MGRDIIKATAWDKVNIARHKERPTGAFYIENIFNNFLELHGDRLFGDDGAVIGGIATIEGRPVTVISISKGANTKENIQRNFGMPKPEGYRKALRLMKNAEKFKRPVICFIDTPGAFCGVDAEERGQGEAIARNLLEMSRLKTPIISVLMGEGGSGGALALGVADRVLMLENSIYSILSPEGFASILWKDGSKAKEAAEVMKITAENLKQYNIIDKVISEPRGGAHKNPIKMVEILKSVIVEELKYLSKSSIDEIVSERYKKFRHMGNFNS</sequence>
<keyword evidence="4 10" id="KW-0547">Nucleotide-binding</keyword>
<dbReference type="Gene3D" id="3.90.226.10">
    <property type="entry name" value="2-enoyl-CoA Hydratase, Chain A, domain 1"/>
    <property type="match status" value="1"/>
</dbReference>
<comment type="subcellular location">
    <subcellularLocation>
        <location evidence="10">Cytoplasm</location>
    </subcellularLocation>
</comment>
<organism evidence="12 13">
    <name type="scientific">Clostridium cibarium</name>
    <dbReference type="NCBI Taxonomy" id="2762247"/>
    <lineage>
        <taxon>Bacteria</taxon>
        <taxon>Bacillati</taxon>
        <taxon>Bacillota</taxon>
        <taxon>Clostridia</taxon>
        <taxon>Eubacteriales</taxon>
        <taxon>Clostridiaceae</taxon>
        <taxon>Clostridium</taxon>
    </lineage>
</organism>
<keyword evidence="3 10" id="KW-0808">Transferase</keyword>
<evidence type="ECO:0000256" key="3">
    <source>
        <dbReference type="ARBA" id="ARBA00022679"/>
    </source>
</evidence>
<evidence type="ECO:0000256" key="8">
    <source>
        <dbReference type="ARBA" id="ARBA00023160"/>
    </source>
</evidence>
<dbReference type="PANTHER" id="PTHR42853">
    <property type="entry name" value="ACETYL-COENZYME A CARBOXYLASE CARBOXYL TRANSFERASE SUBUNIT ALPHA"/>
    <property type="match status" value="1"/>
</dbReference>
<evidence type="ECO:0000256" key="4">
    <source>
        <dbReference type="ARBA" id="ARBA00022741"/>
    </source>
</evidence>
<gene>
    <name evidence="10" type="primary">accA</name>
    <name evidence="12" type="ORF">H9661_04150</name>
</gene>
<comment type="similarity">
    <text evidence="10">Belongs to the AccA family.</text>
</comment>
<keyword evidence="6 10" id="KW-0067">ATP-binding</keyword>
<evidence type="ECO:0000313" key="13">
    <source>
        <dbReference type="Proteomes" id="UP000627781"/>
    </source>
</evidence>
<dbReference type="NCBIfam" id="NF004344">
    <property type="entry name" value="PRK05724.1"/>
    <property type="match status" value="1"/>
</dbReference>
<protein>
    <recommendedName>
        <fullName evidence="10">Acetyl-coenzyme A carboxylase carboxyl transferase subunit alpha</fullName>
        <shortName evidence="10">ACCase subunit alpha</shortName>
        <shortName evidence="10">Acetyl-CoA carboxylase carboxyltransferase subunit alpha</shortName>
        <ecNumber evidence="10">2.1.3.15</ecNumber>
    </recommendedName>
</protein>
<evidence type="ECO:0000256" key="1">
    <source>
        <dbReference type="ARBA" id="ARBA00004956"/>
    </source>
</evidence>
<evidence type="ECO:0000256" key="10">
    <source>
        <dbReference type="HAMAP-Rule" id="MF_00823"/>
    </source>
</evidence>
<comment type="subunit">
    <text evidence="10">Acetyl-CoA carboxylase is a heterohexamer composed of biotin carboxyl carrier protein (AccB), biotin carboxylase (AccC) and two subunits each of ACCase subunit alpha (AccA) and ACCase subunit beta (AccD).</text>
</comment>
<evidence type="ECO:0000256" key="6">
    <source>
        <dbReference type="ARBA" id="ARBA00022840"/>
    </source>
</evidence>
<keyword evidence="8 10" id="KW-0275">Fatty acid biosynthesis</keyword>
<evidence type="ECO:0000256" key="2">
    <source>
        <dbReference type="ARBA" id="ARBA00022516"/>
    </source>
</evidence>
<name>A0ABR8PQU4_9CLOT</name>
<keyword evidence="2 10" id="KW-0444">Lipid biosynthesis</keyword>
<comment type="caution">
    <text evidence="12">The sequence shown here is derived from an EMBL/GenBank/DDBJ whole genome shotgun (WGS) entry which is preliminary data.</text>
</comment>
<dbReference type="InterPro" id="IPR001095">
    <property type="entry name" value="Acetyl_CoA_COase_a_su"/>
</dbReference>
<accession>A0ABR8PQU4</accession>
<proteinExistence type="inferred from homology"/>
<dbReference type="InterPro" id="IPR011763">
    <property type="entry name" value="COA_CT_C"/>
</dbReference>